<dbReference type="EMBL" id="JAULSR010000004">
    <property type="protein sequence ID" value="KAK0621997.1"/>
    <property type="molecule type" value="Genomic_DNA"/>
</dbReference>
<feature type="compositionally biased region" description="Polar residues" evidence="1">
    <location>
        <begin position="90"/>
        <end position="99"/>
    </location>
</feature>
<dbReference type="Proteomes" id="UP001174934">
    <property type="component" value="Unassembled WGS sequence"/>
</dbReference>
<feature type="compositionally biased region" description="Basic and acidic residues" evidence="1">
    <location>
        <begin position="100"/>
        <end position="110"/>
    </location>
</feature>
<protein>
    <submittedName>
        <fullName evidence="2">Uncharacterized protein</fullName>
    </submittedName>
</protein>
<evidence type="ECO:0000313" key="2">
    <source>
        <dbReference type="EMBL" id="KAK0621997.1"/>
    </source>
</evidence>
<evidence type="ECO:0000256" key="1">
    <source>
        <dbReference type="SAM" id="MobiDB-lite"/>
    </source>
</evidence>
<name>A0AA40C1Y0_9PEZI</name>
<proteinExistence type="predicted"/>
<accession>A0AA40C1Y0</accession>
<feature type="region of interest" description="Disordered" evidence="1">
    <location>
        <begin position="62"/>
        <end position="143"/>
    </location>
</feature>
<gene>
    <name evidence="2" type="ORF">B0T17DRAFT_618366</name>
</gene>
<sequence length="159" mass="18337">MPSAPTSLQPVELDENLVQRTLRSAARERRRIRNQHKSAELLRQESMAKNNWLYDMISRRMRETSRRCAPTAKAPLARTSRVKRQDTNAKRGTSQSEQKPSTEQKIRKADVPPPQPRRNNKHKHYTRSAPATMAFDASKAPAHNRSTRLVMRMKGEVQV</sequence>
<evidence type="ECO:0000313" key="3">
    <source>
        <dbReference type="Proteomes" id="UP001174934"/>
    </source>
</evidence>
<keyword evidence="3" id="KW-1185">Reference proteome</keyword>
<reference evidence="2" key="1">
    <citation type="submission" date="2023-06" db="EMBL/GenBank/DDBJ databases">
        <title>Genome-scale phylogeny and comparative genomics of the fungal order Sordariales.</title>
        <authorList>
            <consortium name="Lawrence Berkeley National Laboratory"/>
            <person name="Hensen N."/>
            <person name="Bonometti L."/>
            <person name="Westerberg I."/>
            <person name="Brannstrom I.O."/>
            <person name="Guillou S."/>
            <person name="Cros-Aarteil S."/>
            <person name="Calhoun S."/>
            <person name="Haridas S."/>
            <person name="Kuo A."/>
            <person name="Mondo S."/>
            <person name="Pangilinan J."/>
            <person name="Riley R."/>
            <person name="LaButti K."/>
            <person name="Andreopoulos B."/>
            <person name="Lipzen A."/>
            <person name="Chen C."/>
            <person name="Yanf M."/>
            <person name="Daum C."/>
            <person name="Ng V."/>
            <person name="Clum A."/>
            <person name="Steindorff A."/>
            <person name="Ohm R."/>
            <person name="Martin F."/>
            <person name="Silar P."/>
            <person name="Natvig D."/>
            <person name="Lalanne C."/>
            <person name="Gautier V."/>
            <person name="Ament-velasquez S.L."/>
            <person name="Kruys A."/>
            <person name="Hutchinson M.I."/>
            <person name="Powell A.J."/>
            <person name="Barry K."/>
            <person name="Miller A.N."/>
            <person name="Grigoriev I.V."/>
            <person name="Debuchy R."/>
            <person name="Gladieux P."/>
            <person name="Thoren M.H."/>
            <person name="Johannesson H."/>
        </authorList>
    </citation>
    <scope>NUCLEOTIDE SEQUENCE</scope>
    <source>
        <strain evidence="2">SMH3391-2</strain>
    </source>
</reference>
<comment type="caution">
    <text evidence="2">The sequence shown here is derived from an EMBL/GenBank/DDBJ whole genome shotgun (WGS) entry which is preliminary data.</text>
</comment>
<organism evidence="2 3">
    <name type="scientific">Bombardia bombarda</name>
    <dbReference type="NCBI Taxonomy" id="252184"/>
    <lineage>
        <taxon>Eukaryota</taxon>
        <taxon>Fungi</taxon>
        <taxon>Dikarya</taxon>
        <taxon>Ascomycota</taxon>
        <taxon>Pezizomycotina</taxon>
        <taxon>Sordariomycetes</taxon>
        <taxon>Sordariomycetidae</taxon>
        <taxon>Sordariales</taxon>
        <taxon>Lasiosphaeriaceae</taxon>
        <taxon>Bombardia</taxon>
    </lineage>
</organism>
<dbReference type="AlphaFoldDB" id="A0AA40C1Y0"/>